<dbReference type="NCBIfam" id="NF002231">
    <property type="entry name" value="PRK01130.1"/>
    <property type="match status" value="1"/>
</dbReference>
<accession>A0A918F4I7</accession>
<proteinExistence type="inferred from homology"/>
<dbReference type="AlphaFoldDB" id="A0A918F4I7"/>
<evidence type="ECO:0000313" key="8">
    <source>
        <dbReference type="Proteomes" id="UP000603865"/>
    </source>
</evidence>
<evidence type="ECO:0000256" key="4">
    <source>
        <dbReference type="ARBA" id="ARBA00023235"/>
    </source>
</evidence>
<protein>
    <recommendedName>
        <fullName evidence="6">Putative N-acetylmannosamine-6-phosphate 2-epimerase</fullName>
        <ecNumber evidence="6">5.1.3.9</ecNumber>
    </recommendedName>
    <alternativeName>
        <fullName evidence="6">ManNAc-6-P epimerase</fullName>
    </alternativeName>
</protein>
<sequence>MISSDRLLPGVLQALRGELVVSCQANPGSPLRRPEIMAAMAQAAELGGAAGIRLQGFDDAAAIRAVTALPLIGLTKTDRPDTDIYITPTSAEAVRLADLGCEIVAIDATLRPRPEPFAQMVARVHAAGALVMADISTFAEAQQAMQDGADIVSTTLSGYTPYSRQQEGPDWELMRELHAQQLPFSAEGRLSSPDDAAKALAHGAAFVVIGSAITRPDVVTGWYVNALKKES</sequence>
<comment type="pathway">
    <text evidence="3 6">Amino-sugar metabolism; N-acetylneuraminate degradation; D-fructose 6-phosphate from N-acetylneuraminate: step 3/5.</text>
</comment>
<keyword evidence="5 6" id="KW-0119">Carbohydrate metabolism</keyword>
<keyword evidence="4 6" id="KW-0413">Isomerase</keyword>
<evidence type="ECO:0000256" key="3">
    <source>
        <dbReference type="ARBA" id="ARBA00005081"/>
    </source>
</evidence>
<comment type="catalytic activity">
    <reaction evidence="1 6">
        <text>an N-acyl-D-glucosamine 6-phosphate = an N-acyl-D-mannosamine 6-phosphate</text>
        <dbReference type="Rhea" id="RHEA:23932"/>
        <dbReference type="ChEBI" id="CHEBI:57599"/>
        <dbReference type="ChEBI" id="CHEBI:57666"/>
        <dbReference type="EC" id="5.1.3.9"/>
    </reaction>
</comment>
<dbReference type="EC" id="5.1.3.9" evidence="6"/>
<name>A0A918F4I7_9DEIO</name>
<comment type="function">
    <text evidence="2 6">Converts N-acetylmannosamine-6-phosphate (ManNAc-6-P) to N-acetylglucosamine-6-phosphate (GlcNAc-6-P).</text>
</comment>
<dbReference type="Gene3D" id="3.20.20.70">
    <property type="entry name" value="Aldolase class I"/>
    <property type="match status" value="1"/>
</dbReference>
<keyword evidence="8" id="KW-1185">Reference proteome</keyword>
<dbReference type="InterPro" id="IPR007260">
    <property type="entry name" value="NanE"/>
</dbReference>
<dbReference type="GO" id="GO:0005829">
    <property type="term" value="C:cytosol"/>
    <property type="evidence" value="ECO:0007669"/>
    <property type="project" value="TreeGrafter"/>
</dbReference>
<comment type="caution">
    <text evidence="7">The sequence shown here is derived from an EMBL/GenBank/DDBJ whole genome shotgun (WGS) entry which is preliminary data.</text>
</comment>
<dbReference type="EMBL" id="BMQL01000009">
    <property type="protein sequence ID" value="GGR07980.1"/>
    <property type="molecule type" value="Genomic_DNA"/>
</dbReference>
<dbReference type="InterPro" id="IPR011060">
    <property type="entry name" value="RibuloseP-bd_barrel"/>
</dbReference>
<dbReference type="PANTHER" id="PTHR36204">
    <property type="entry name" value="N-ACETYLMANNOSAMINE-6-PHOSPHATE 2-EPIMERASE-RELATED"/>
    <property type="match status" value="1"/>
</dbReference>
<dbReference type="RefSeq" id="WP_189090061.1">
    <property type="nucleotide sequence ID" value="NZ_BMQL01000009.1"/>
</dbReference>
<gene>
    <name evidence="6 7" type="primary">nanE</name>
    <name evidence="7" type="ORF">GCM10008957_20870</name>
</gene>
<dbReference type="Proteomes" id="UP000603865">
    <property type="component" value="Unassembled WGS sequence"/>
</dbReference>
<dbReference type="InterPro" id="IPR013785">
    <property type="entry name" value="Aldolase_TIM"/>
</dbReference>
<dbReference type="FunFam" id="3.20.20.70:FF:000035">
    <property type="entry name" value="Putative N-acetylmannosamine-6-phosphate 2-epimerase"/>
    <property type="match status" value="1"/>
</dbReference>
<reference evidence="7" key="1">
    <citation type="journal article" date="2014" name="Int. J. Syst. Evol. Microbiol.">
        <title>Complete genome sequence of Corynebacterium casei LMG S-19264T (=DSM 44701T), isolated from a smear-ripened cheese.</title>
        <authorList>
            <consortium name="US DOE Joint Genome Institute (JGI-PGF)"/>
            <person name="Walter F."/>
            <person name="Albersmeier A."/>
            <person name="Kalinowski J."/>
            <person name="Ruckert C."/>
        </authorList>
    </citation>
    <scope>NUCLEOTIDE SEQUENCE</scope>
    <source>
        <strain evidence="7">JCM 31311</strain>
    </source>
</reference>
<dbReference type="GO" id="GO:0006053">
    <property type="term" value="P:N-acetylmannosamine catabolic process"/>
    <property type="evidence" value="ECO:0007669"/>
    <property type="project" value="TreeGrafter"/>
</dbReference>
<dbReference type="GO" id="GO:0005975">
    <property type="term" value="P:carbohydrate metabolic process"/>
    <property type="evidence" value="ECO:0007669"/>
    <property type="project" value="UniProtKB-UniRule"/>
</dbReference>
<dbReference type="PANTHER" id="PTHR36204:SF1">
    <property type="entry name" value="N-ACETYLMANNOSAMINE-6-PHOSPHATE 2-EPIMERASE-RELATED"/>
    <property type="match status" value="1"/>
</dbReference>
<dbReference type="GO" id="GO:0047465">
    <property type="term" value="F:N-acylglucosamine-6-phosphate 2-epimerase activity"/>
    <property type="evidence" value="ECO:0007669"/>
    <property type="project" value="UniProtKB-EC"/>
</dbReference>
<dbReference type="GO" id="GO:0019262">
    <property type="term" value="P:N-acetylneuraminate catabolic process"/>
    <property type="evidence" value="ECO:0007669"/>
    <property type="project" value="UniProtKB-UniRule"/>
</dbReference>
<comment type="similarity">
    <text evidence="6">Belongs to the NanE family.</text>
</comment>
<reference evidence="7" key="2">
    <citation type="submission" date="2020-09" db="EMBL/GenBank/DDBJ databases">
        <authorList>
            <person name="Sun Q."/>
            <person name="Ohkuma M."/>
        </authorList>
    </citation>
    <scope>NUCLEOTIDE SEQUENCE</scope>
    <source>
        <strain evidence="7">JCM 31311</strain>
    </source>
</reference>
<evidence type="ECO:0000256" key="2">
    <source>
        <dbReference type="ARBA" id="ARBA00002147"/>
    </source>
</evidence>
<dbReference type="HAMAP" id="MF_01235">
    <property type="entry name" value="ManNAc6P_epimer"/>
    <property type="match status" value="1"/>
</dbReference>
<dbReference type="Pfam" id="PF04131">
    <property type="entry name" value="NanE"/>
    <property type="match status" value="1"/>
</dbReference>
<evidence type="ECO:0000313" key="7">
    <source>
        <dbReference type="EMBL" id="GGR07980.1"/>
    </source>
</evidence>
<dbReference type="SUPFAM" id="SSF51366">
    <property type="entry name" value="Ribulose-phoshate binding barrel"/>
    <property type="match status" value="1"/>
</dbReference>
<evidence type="ECO:0000256" key="5">
    <source>
        <dbReference type="ARBA" id="ARBA00023277"/>
    </source>
</evidence>
<evidence type="ECO:0000256" key="6">
    <source>
        <dbReference type="HAMAP-Rule" id="MF_01235"/>
    </source>
</evidence>
<dbReference type="CDD" id="cd04729">
    <property type="entry name" value="NanE"/>
    <property type="match status" value="1"/>
</dbReference>
<organism evidence="7 8">
    <name type="scientific">Deinococcus ruber</name>
    <dbReference type="NCBI Taxonomy" id="1848197"/>
    <lineage>
        <taxon>Bacteria</taxon>
        <taxon>Thermotogati</taxon>
        <taxon>Deinococcota</taxon>
        <taxon>Deinococci</taxon>
        <taxon>Deinococcales</taxon>
        <taxon>Deinococcaceae</taxon>
        <taxon>Deinococcus</taxon>
    </lineage>
</organism>
<evidence type="ECO:0000256" key="1">
    <source>
        <dbReference type="ARBA" id="ARBA00000056"/>
    </source>
</evidence>